<sequence>MATWMNAEQIAARYVVGEQRLLEYGKRGNLAMRRCADGRVLFDGEGVGRFFRVRGAEAQGPASGVQAQNLGVLGVARLGSAPVVKQEPKGLGEREARARALRLRAGDAQAPRRLAKAG</sequence>
<organism evidence="1 2">
    <name type="scientific">Sorangium cellulosum</name>
    <name type="common">Polyangium cellulosum</name>
    <dbReference type="NCBI Taxonomy" id="56"/>
    <lineage>
        <taxon>Bacteria</taxon>
        <taxon>Pseudomonadati</taxon>
        <taxon>Myxococcota</taxon>
        <taxon>Polyangia</taxon>
        <taxon>Polyangiales</taxon>
        <taxon>Polyangiaceae</taxon>
        <taxon>Sorangium</taxon>
    </lineage>
</organism>
<protein>
    <submittedName>
        <fullName evidence="1">Uncharacterized protein</fullName>
    </submittedName>
</protein>
<evidence type="ECO:0000313" key="2">
    <source>
        <dbReference type="Proteomes" id="UP000075635"/>
    </source>
</evidence>
<evidence type="ECO:0000313" key="1">
    <source>
        <dbReference type="EMBL" id="KYF83916.1"/>
    </source>
</evidence>
<dbReference type="AlphaFoldDB" id="A0A150RUY4"/>
<proteinExistence type="predicted"/>
<dbReference type="EMBL" id="JEMB01002027">
    <property type="protein sequence ID" value="KYF83916.1"/>
    <property type="molecule type" value="Genomic_DNA"/>
</dbReference>
<dbReference type="Proteomes" id="UP000075635">
    <property type="component" value="Unassembled WGS sequence"/>
</dbReference>
<name>A0A150RUY4_SORCE</name>
<reference evidence="1 2" key="1">
    <citation type="submission" date="2014-02" db="EMBL/GenBank/DDBJ databases">
        <title>The small core and large imbalanced accessory genome model reveals a collaborative survival strategy of Sorangium cellulosum strains in nature.</title>
        <authorList>
            <person name="Han K."/>
            <person name="Peng R."/>
            <person name="Blom J."/>
            <person name="Li Y.-Z."/>
        </authorList>
    </citation>
    <scope>NUCLEOTIDE SEQUENCE [LARGE SCALE GENOMIC DNA]</scope>
    <source>
        <strain evidence="1 2">So0011-07</strain>
    </source>
</reference>
<comment type="caution">
    <text evidence="1">The sequence shown here is derived from an EMBL/GenBank/DDBJ whole genome shotgun (WGS) entry which is preliminary data.</text>
</comment>
<gene>
    <name evidence="1" type="ORF">BE17_43030</name>
</gene>
<accession>A0A150RUY4</accession>